<reference evidence="5" key="1">
    <citation type="journal article" date="2014" name="Int. J. Syst. Evol. Microbiol.">
        <title>Complete genome sequence of Corynebacterium casei LMG S-19264T (=DSM 44701T), isolated from a smear-ripened cheese.</title>
        <authorList>
            <consortium name="US DOE Joint Genome Institute (JGI-PGF)"/>
            <person name="Walter F."/>
            <person name="Albersmeier A."/>
            <person name="Kalinowski J."/>
            <person name="Ruckert C."/>
        </authorList>
    </citation>
    <scope>NUCLEOTIDE SEQUENCE</scope>
    <source>
        <strain evidence="5">VKM B-2789</strain>
    </source>
</reference>
<dbReference type="SUPFAM" id="SSF47616">
    <property type="entry name" value="GST C-terminal domain-like"/>
    <property type="match status" value="1"/>
</dbReference>
<dbReference type="InterPro" id="IPR004046">
    <property type="entry name" value="GST_C"/>
</dbReference>
<evidence type="ECO:0000256" key="2">
    <source>
        <dbReference type="ARBA" id="ARBA00022679"/>
    </source>
</evidence>
<dbReference type="PANTHER" id="PTHR43900">
    <property type="entry name" value="GLUTATHIONE S-TRANSFERASE RHO"/>
    <property type="match status" value="1"/>
</dbReference>
<dbReference type="GO" id="GO:0004364">
    <property type="term" value="F:glutathione transferase activity"/>
    <property type="evidence" value="ECO:0007669"/>
    <property type="project" value="UniProtKB-EC"/>
</dbReference>
<dbReference type="CDD" id="cd00299">
    <property type="entry name" value="GST_C_family"/>
    <property type="match status" value="1"/>
</dbReference>
<dbReference type="InterPro" id="IPR040079">
    <property type="entry name" value="Glutathione_S-Trfase"/>
</dbReference>
<dbReference type="Gene3D" id="3.40.30.10">
    <property type="entry name" value="Glutaredoxin"/>
    <property type="match status" value="1"/>
</dbReference>
<dbReference type="Pfam" id="PF13417">
    <property type="entry name" value="GST_N_3"/>
    <property type="match status" value="1"/>
</dbReference>
<protein>
    <recommendedName>
        <fullName evidence="1">glutathione transferase</fullName>
        <ecNumber evidence="1">2.5.1.18</ecNumber>
    </recommendedName>
</protein>
<evidence type="ECO:0000256" key="1">
    <source>
        <dbReference type="ARBA" id="ARBA00012452"/>
    </source>
</evidence>
<dbReference type="EC" id="2.5.1.18" evidence="1"/>
<dbReference type="Proteomes" id="UP001143330">
    <property type="component" value="Unassembled WGS sequence"/>
</dbReference>
<dbReference type="SFLD" id="SFLDS00019">
    <property type="entry name" value="Glutathione_Transferase_(cytos"/>
    <property type="match status" value="1"/>
</dbReference>
<keyword evidence="6" id="KW-1185">Reference proteome</keyword>
<evidence type="ECO:0000313" key="5">
    <source>
        <dbReference type="EMBL" id="GLK85368.1"/>
    </source>
</evidence>
<accession>A0A9W6JZI6</accession>
<feature type="domain" description="GST N-terminal" evidence="3">
    <location>
        <begin position="3"/>
        <end position="84"/>
    </location>
</feature>
<name>A0A9W6JZI6_9HYPH</name>
<gene>
    <name evidence="5" type="primary">gst5</name>
    <name evidence="5" type="ORF">GCM10017653_34380</name>
</gene>
<dbReference type="EMBL" id="BSFM01000015">
    <property type="protein sequence ID" value="GLK85368.1"/>
    <property type="molecule type" value="Genomic_DNA"/>
</dbReference>
<dbReference type="InterPro" id="IPR010987">
    <property type="entry name" value="Glutathione-S-Trfase_C-like"/>
</dbReference>
<keyword evidence="2" id="KW-0808">Transferase</keyword>
<dbReference type="SUPFAM" id="SSF52833">
    <property type="entry name" value="Thioredoxin-like"/>
    <property type="match status" value="1"/>
</dbReference>
<dbReference type="PROSITE" id="PS50405">
    <property type="entry name" value="GST_CTER"/>
    <property type="match status" value="1"/>
</dbReference>
<dbReference type="PROSITE" id="PS50404">
    <property type="entry name" value="GST_NTER"/>
    <property type="match status" value="1"/>
</dbReference>
<dbReference type="Pfam" id="PF00043">
    <property type="entry name" value="GST_C"/>
    <property type="match status" value="1"/>
</dbReference>
<evidence type="ECO:0000259" key="3">
    <source>
        <dbReference type="PROSITE" id="PS50404"/>
    </source>
</evidence>
<feature type="domain" description="GST C-terminal" evidence="4">
    <location>
        <begin position="89"/>
        <end position="212"/>
    </location>
</feature>
<dbReference type="AlphaFoldDB" id="A0A9W6JZI6"/>
<dbReference type="SFLD" id="SFLDG00358">
    <property type="entry name" value="Main_(cytGST)"/>
    <property type="match status" value="1"/>
</dbReference>
<organism evidence="5 6">
    <name type="scientific">Ancylobacter defluvii</name>
    <dbReference type="NCBI Taxonomy" id="1282440"/>
    <lineage>
        <taxon>Bacteria</taxon>
        <taxon>Pseudomonadati</taxon>
        <taxon>Pseudomonadota</taxon>
        <taxon>Alphaproteobacteria</taxon>
        <taxon>Hyphomicrobiales</taxon>
        <taxon>Xanthobacteraceae</taxon>
        <taxon>Ancylobacter</taxon>
    </lineage>
</organism>
<dbReference type="RefSeq" id="WP_213361534.1">
    <property type="nucleotide sequence ID" value="NZ_BSFM01000015.1"/>
</dbReference>
<dbReference type="InterPro" id="IPR036249">
    <property type="entry name" value="Thioredoxin-like_sf"/>
</dbReference>
<evidence type="ECO:0000313" key="6">
    <source>
        <dbReference type="Proteomes" id="UP001143330"/>
    </source>
</evidence>
<dbReference type="InterPro" id="IPR004045">
    <property type="entry name" value="Glutathione_S-Trfase_N"/>
</dbReference>
<sequence>MSMRPLLFGASYSVYVRIVRLVLAEKGVACELVPVDVFATEGPPPDYQARHPFGRIPAFEHDGFALYETGAITRYIDEAFAGPALQPADPRARARMNQLIGIADSYGYPALVWGVYVERVEKPARGGIADEAVLAAALPPARLCLKALADLMGEGPWLAGEGLSLADLHLAPMLDYFLKAEEGAAMIGEFPALAAWWSRLAVRPSMAVGRSG</sequence>
<reference evidence="5" key="2">
    <citation type="submission" date="2023-01" db="EMBL/GenBank/DDBJ databases">
        <authorList>
            <person name="Sun Q."/>
            <person name="Evtushenko L."/>
        </authorList>
    </citation>
    <scope>NUCLEOTIDE SEQUENCE</scope>
    <source>
        <strain evidence="5">VKM B-2789</strain>
    </source>
</reference>
<evidence type="ECO:0000259" key="4">
    <source>
        <dbReference type="PROSITE" id="PS50405"/>
    </source>
</evidence>
<comment type="caution">
    <text evidence="5">The sequence shown here is derived from an EMBL/GenBank/DDBJ whole genome shotgun (WGS) entry which is preliminary data.</text>
</comment>
<dbReference type="GO" id="GO:0043295">
    <property type="term" value="F:glutathione binding"/>
    <property type="evidence" value="ECO:0007669"/>
    <property type="project" value="TreeGrafter"/>
</dbReference>
<dbReference type="PANTHER" id="PTHR43900:SF3">
    <property type="entry name" value="GLUTATHIONE S-TRANSFERASE RHO"/>
    <property type="match status" value="1"/>
</dbReference>
<proteinExistence type="predicted"/>
<dbReference type="InterPro" id="IPR036282">
    <property type="entry name" value="Glutathione-S-Trfase_C_sf"/>
</dbReference>
<dbReference type="GO" id="GO:0005737">
    <property type="term" value="C:cytoplasm"/>
    <property type="evidence" value="ECO:0007669"/>
    <property type="project" value="TreeGrafter"/>
</dbReference>
<dbReference type="Gene3D" id="1.20.1050.10">
    <property type="match status" value="1"/>
</dbReference>